<dbReference type="Proteomes" id="UP000807353">
    <property type="component" value="Unassembled WGS sequence"/>
</dbReference>
<dbReference type="OrthoDB" id="2891886at2759"/>
<sequence length="224" mass="25379">MNIHTDNIRIDQLHQSITDINLCVHFTPQGICDEQGELGVKRVPRQRNQVDPPRANHFSLWLGFGGADVIMLDAIPGCPTHDSADSVDPRSRQAFVRLSAKSIPSDDDIGCVLREFNIREGTTTDDIMQLCIRNGRHLYSFLPVHKQQVGCRHWIHLVSQDLERAGIVGHGFGDDVLEFLKTYYNRYPYQNASRRWDTSGNWGPRKSFARADIGQGSFHGEVNK</sequence>
<reference evidence="2" key="1">
    <citation type="submission" date="2020-11" db="EMBL/GenBank/DDBJ databases">
        <authorList>
            <consortium name="DOE Joint Genome Institute"/>
            <person name="Ahrendt S."/>
            <person name="Riley R."/>
            <person name="Andreopoulos W."/>
            <person name="Labutti K."/>
            <person name="Pangilinan J."/>
            <person name="Ruiz-Duenas F.J."/>
            <person name="Barrasa J.M."/>
            <person name="Sanchez-Garcia M."/>
            <person name="Camarero S."/>
            <person name="Miyauchi S."/>
            <person name="Serrano A."/>
            <person name="Linde D."/>
            <person name="Babiker R."/>
            <person name="Drula E."/>
            <person name="Ayuso-Fernandez I."/>
            <person name="Pacheco R."/>
            <person name="Padilla G."/>
            <person name="Ferreira P."/>
            <person name="Barriuso J."/>
            <person name="Kellner H."/>
            <person name="Castanera R."/>
            <person name="Alfaro M."/>
            <person name="Ramirez L."/>
            <person name="Pisabarro A.G."/>
            <person name="Kuo A."/>
            <person name="Tritt A."/>
            <person name="Lipzen A."/>
            <person name="He G."/>
            <person name="Yan M."/>
            <person name="Ng V."/>
            <person name="Cullen D."/>
            <person name="Martin F."/>
            <person name="Rosso M.-N."/>
            <person name="Henrissat B."/>
            <person name="Hibbett D."/>
            <person name="Martinez A.T."/>
            <person name="Grigoriev I.V."/>
        </authorList>
    </citation>
    <scope>NUCLEOTIDE SEQUENCE</scope>
    <source>
        <strain evidence="2">CBS 247.69</strain>
    </source>
</reference>
<gene>
    <name evidence="2" type="ORF">BDZ94DRAFT_1248546</name>
</gene>
<evidence type="ECO:0000313" key="3">
    <source>
        <dbReference type="Proteomes" id="UP000807353"/>
    </source>
</evidence>
<protein>
    <recommendedName>
        <fullName evidence="1">DUF7770 domain-containing protein</fullName>
    </recommendedName>
</protein>
<evidence type="ECO:0000259" key="1">
    <source>
        <dbReference type="Pfam" id="PF24968"/>
    </source>
</evidence>
<proteinExistence type="predicted"/>
<keyword evidence="3" id="KW-1185">Reference proteome</keyword>
<dbReference type="AlphaFoldDB" id="A0A9P5YGV5"/>
<name>A0A9P5YGV5_9AGAR</name>
<accession>A0A9P5YGV5</accession>
<dbReference type="EMBL" id="MU150236">
    <property type="protein sequence ID" value="KAF9467611.1"/>
    <property type="molecule type" value="Genomic_DNA"/>
</dbReference>
<dbReference type="Pfam" id="PF24968">
    <property type="entry name" value="DUF7770"/>
    <property type="match status" value="1"/>
</dbReference>
<evidence type="ECO:0000313" key="2">
    <source>
        <dbReference type="EMBL" id="KAF9467611.1"/>
    </source>
</evidence>
<feature type="domain" description="DUF7770" evidence="1">
    <location>
        <begin position="51"/>
        <end position="189"/>
    </location>
</feature>
<dbReference type="InterPro" id="IPR056672">
    <property type="entry name" value="DUF7770"/>
</dbReference>
<organism evidence="2 3">
    <name type="scientific">Collybia nuda</name>
    <dbReference type="NCBI Taxonomy" id="64659"/>
    <lineage>
        <taxon>Eukaryota</taxon>
        <taxon>Fungi</taxon>
        <taxon>Dikarya</taxon>
        <taxon>Basidiomycota</taxon>
        <taxon>Agaricomycotina</taxon>
        <taxon>Agaricomycetes</taxon>
        <taxon>Agaricomycetidae</taxon>
        <taxon>Agaricales</taxon>
        <taxon>Tricholomatineae</taxon>
        <taxon>Clitocybaceae</taxon>
        <taxon>Collybia</taxon>
    </lineage>
</organism>
<comment type="caution">
    <text evidence="2">The sequence shown here is derived from an EMBL/GenBank/DDBJ whole genome shotgun (WGS) entry which is preliminary data.</text>
</comment>